<evidence type="ECO:0000313" key="1">
    <source>
        <dbReference type="EMBL" id="GAA2165347.1"/>
    </source>
</evidence>
<comment type="caution">
    <text evidence="1">The sequence shown here is derived from an EMBL/GenBank/DDBJ whole genome shotgun (WGS) entry which is preliminary data.</text>
</comment>
<protein>
    <submittedName>
        <fullName evidence="1">Uncharacterized protein</fullName>
    </submittedName>
</protein>
<reference evidence="2" key="1">
    <citation type="journal article" date="2019" name="Int. J. Syst. Evol. Microbiol.">
        <title>The Global Catalogue of Microorganisms (GCM) 10K type strain sequencing project: providing services to taxonomists for standard genome sequencing and annotation.</title>
        <authorList>
            <consortium name="The Broad Institute Genomics Platform"/>
            <consortium name="The Broad Institute Genome Sequencing Center for Infectious Disease"/>
            <person name="Wu L."/>
            <person name="Ma J."/>
        </authorList>
    </citation>
    <scope>NUCLEOTIDE SEQUENCE [LARGE SCALE GENOMIC DNA]</scope>
    <source>
        <strain evidence="2">JCM 13850</strain>
    </source>
</reference>
<keyword evidence="2" id="KW-1185">Reference proteome</keyword>
<dbReference type="Proteomes" id="UP001501020">
    <property type="component" value="Unassembled WGS sequence"/>
</dbReference>
<evidence type="ECO:0000313" key="2">
    <source>
        <dbReference type="Proteomes" id="UP001501020"/>
    </source>
</evidence>
<name>A0ABP5M7U3_9ACTN</name>
<gene>
    <name evidence="1" type="ORF">GCM10009727_83890</name>
</gene>
<organism evidence="1 2">
    <name type="scientific">Actinomadura napierensis</name>
    <dbReference type="NCBI Taxonomy" id="267854"/>
    <lineage>
        <taxon>Bacteria</taxon>
        <taxon>Bacillati</taxon>
        <taxon>Actinomycetota</taxon>
        <taxon>Actinomycetes</taxon>
        <taxon>Streptosporangiales</taxon>
        <taxon>Thermomonosporaceae</taxon>
        <taxon>Actinomadura</taxon>
    </lineage>
</organism>
<dbReference type="EMBL" id="BAAAMR010000127">
    <property type="protein sequence ID" value="GAA2165347.1"/>
    <property type="molecule type" value="Genomic_DNA"/>
</dbReference>
<accession>A0ABP5M7U3</accession>
<proteinExistence type="predicted"/>
<sequence>MGLVIDPLRAAGVADPHTVARGLVAVLRREDPSAPGVRATAIGR</sequence>
<dbReference type="RefSeq" id="WP_344281460.1">
    <property type="nucleotide sequence ID" value="NZ_BAAAMR010000127.1"/>
</dbReference>